<dbReference type="RefSeq" id="WP_007615632.1">
    <property type="nucleotide sequence ID" value="NZ_BAEO01000003.1"/>
</dbReference>
<dbReference type="Proteomes" id="UP000006327">
    <property type="component" value="Unassembled WGS sequence"/>
</dbReference>
<sequence>MFKPIYIFLIALSGCIADSSTITETVTDTEVSTQMQQSPALANAQQNSVITITVEEIVDYQNLKLRLIAVEDSRCATGVTCIWAGQLVVKLEVSNEYSEKQEVKLIRKRESTMANTFGYSLLLLDVEPHPKKGKDIQLSDQVIKLNIQKINGN</sequence>
<dbReference type="STRING" id="493475.GARC_0142"/>
<comment type="caution">
    <text evidence="1">The sequence shown here is derived from an EMBL/GenBank/DDBJ whole genome shotgun (WGS) entry which is preliminary data.</text>
</comment>
<dbReference type="eggNOG" id="ENOG5033BNR">
    <property type="taxonomic scope" value="Bacteria"/>
</dbReference>
<evidence type="ECO:0008006" key="3">
    <source>
        <dbReference type="Google" id="ProtNLM"/>
    </source>
</evidence>
<dbReference type="AlphaFoldDB" id="K6X912"/>
<dbReference type="OrthoDB" id="163809at2"/>
<gene>
    <name evidence="1" type="ORF">GARC_0142</name>
</gene>
<keyword evidence="2" id="KW-1185">Reference proteome</keyword>
<name>K6X912_9ALTE</name>
<dbReference type="EMBL" id="BAEO01000003">
    <property type="protein sequence ID" value="GAC17124.1"/>
    <property type="molecule type" value="Genomic_DNA"/>
</dbReference>
<evidence type="ECO:0000313" key="1">
    <source>
        <dbReference type="EMBL" id="GAC17124.1"/>
    </source>
</evidence>
<accession>K6X912</accession>
<reference evidence="1 2" key="1">
    <citation type="journal article" date="2017" name="Antonie Van Leeuwenhoek">
        <title>Rhizobium rhizosphaerae sp. nov., a novel species isolated from rice rhizosphere.</title>
        <authorList>
            <person name="Zhao J.J."/>
            <person name="Zhang J."/>
            <person name="Zhang R.J."/>
            <person name="Zhang C.W."/>
            <person name="Yin H.Q."/>
            <person name="Zhang X.X."/>
        </authorList>
    </citation>
    <scope>NUCLEOTIDE SEQUENCE [LARGE SCALE GENOMIC DNA]</scope>
    <source>
        <strain evidence="1 2">BSs20135</strain>
    </source>
</reference>
<dbReference type="PROSITE" id="PS51257">
    <property type="entry name" value="PROKAR_LIPOPROTEIN"/>
    <property type="match status" value="1"/>
</dbReference>
<evidence type="ECO:0000313" key="2">
    <source>
        <dbReference type="Proteomes" id="UP000006327"/>
    </source>
</evidence>
<proteinExistence type="predicted"/>
<protein>
    <recommendedName>
        <fullName evidence="3">Lipoprotein</fullName>
    </recommendedName>
</protein>
<organism evidence="1 2">
    <name type="scientific">Paraglaciecola arctica BSs20135</name>
    <dbReference type="NCBI Taxonomy" id="493475"/>
    <lineage>
        <taxon>Bacteria</taxon>
        <taxon>Pseudomonadati</taxon>
        <taxon>Pseudomonadota</taxon>
        <taxon>Gammaproteobacteria</taxon>
        <taxon>Alteromonadales</taxon>
        <taxon>Alteromonadaceae</taxon>
        <taxon>Paraglaciecola</taxon>
    </lineage>
</organism>